<dbReference type="PROSITE" id="PS50928">
    <property type="entry name" value="ABC_TM1"/>
    <property type="match status" value="1"/>
</dbReference>
<evidence type="ECO:0000256" key="2">
    <source>
        <dbReference type="ARBA" id="ARBA00022448"/>
    </source>
</evidence>
<protein>
    <submittedName>
        <fullName evidence="10">L-arabinose transport system permease protein AraQ</fullName>
    </submittedName>
</protein>
<dbReference type="PANTHER" id="PTHR43744:SF9">
    <property type="entry name" value="POLYGALACTURONAN_RHAMNOGALACTURONAN TRANSPORT SYSTEM PERMEASE PROTEIN YTCP"/>
    <property type="match status" value="1"/>
</dbReference>
<dbReference type="AlphaFoldDB" id="A0A1E3ARE5"/>
<evidence type="ECO:0000259" key="8">
    <source>
        <dbReference type="PROSITE" id="PS50928"/>
    </source>
</evidence>
<dbReference type="GeneID" id="93302417"/>
<feature type="transmembrane region" description="Helical" evidence="7">
    <location>
        <begin position="12"/>
        <end position="35"/>
    </location>
</feature>
<evidence type="ECO:0000313" key="12">
    <source>
        <dbReference type="Proteomes" id="UP000095003"/>
    </source>
</evidence>
<evidence type="ECO:0000256" key="6">
    <source>
        <dbReference type="ARBA" id="ARBA00023136"/>
    </source>
</evidence>
<evidence type="ECO:0000313" key="9">
    <source>
        <dbReference type="EMBL" id="ODM08896.1"/>
    </source>
</evidence>
<dbReference type="Proteomes" id="UP000095003">
    <property type="component" value="Unassembled WGS sequence"/>
</dbReference>
<evidence type="ECO:0000256" key="7">
    <source>
        <dbReference type="RuleBase" id="RU363032"/>
    </source>
</evidence>
<keyword evidence="5 7" id="KW-1133">Transmembrane helix</keyword>
<feature type="transmembrane region" description="Helical" evidence="7">
    <location>
        <begin position="109"/>
        <end position="128"/>
    </location>
</feature>
<dbReference type="Pfam" id="PF00528">
    <property type="entry name" value="BPD_transp_1"/>
    <property type="match status" value="1"/>
</dbReference>
<organism evidence="10 12">
    <name type="scientific">Eisenbergiella tayi</name>
    <dbReference type="NCBI Taxonomy" id="1432052"/>
    <lineage>
        <taxon>Bacteria</taxon>
        <taxon>Bacillati</taxon>
        <taxon>Bacillota</taxon>
        <taxon>Clostridia</taxon>
        <taxon>Lachnospirales</taxon>
        <taxon>Lachnospiraceae</taxon>
        <taxon>Eisenbergiella</taxon>
    </lineage>
</organism>
<dbReference type="Gene3D" id="1.10.3720.10">
    <property type="entry name" value="MetI-like"/>
    <property type="match status" value="1"/>
</dbReference>
<dbReference type="InterPro" id="IPR000515">
    <property type="entry name" value="MetI-like"/>
</dbReference>
<feature type="domain" description="ABC transmembrane type-1" evidence="8">
    <location>
        <begin position="70"/>
        <end position="265"/>
    </location>
</feature>
<dbReference type="PANTHER" id="PTHR43744">
    <property type="entry name" value="ABC TRANSPORTER PERMEASE PROTEIN MG189-RELATED-RELATED"/>
    <property type="match status" value="1"/>
</dbReference>
<keyword evidence="3" id="KW-1003">Cell membrane</keyword>
<evidence type="ECO:0000256" key="1">
    <source>
        <dbReference type="ARBA" id="ARBA00004651"/>
    </source>
</evidence>
<comment type="subcellular location">
    <subcellularLocation>
        <location evidence="1 7">Cell membrane</location>
        <topology evidence="1 7">Multi-pass membrane protein</topology>
    </subcellularLocation>
</comment>
<feature type="transmembrane region" description="Helical" evidence="7">
    <location>
        <begin position="263"/>
        <end position="280"/>
    </location>
</feature>
<keyword evidence="4 7" id="KW-0812">Transmembrane</keyword>
<dbReference type="RefSeq" id="WP_009256106.1">
    <property type="nucleotide sequence ID" value="NZ_BAABXS010000001.1"/>
</dbReference>
<dbReference type="GO" id="GO:0005886">
    <property type="term" value="C:plasma membrane"/>
    <property type="evidence" value="ECO:0007669"/>
    <property type="project" value="UniProtKB-SubCell"/>
</dbReference>
<name>A0A1E3ARE5_9FIRM</name>
<keyword evidence="6 7" id="KW-0472">Membrane</keyword>
<dbReference type="CDD" id="cd06261">
    <property type="entry name" value="TM_PBP2"/>
    <property type="match status" value="1"/>
</dbReference>
<dbReference type="GO" id="GO:0055085">
    <property type="term" value="P:transmembrane transport"/>
    <property type="evidence" value="ECO:0007669"/>
    <property type="project" value="InterPro"/>
</dbReference>
<comment type="caution">
    <text evidence="10">The sequence shown here is derived from an EMBL/GenBank/DDBJ whole genome shotgun (WGS) entry which is preliminary data.</text>
</comment>
<comment type="similarity">
    <text evidence="7">Belongs to the binding-protein-dependent transport system permease family.</text>
</comment>
<dbReference type="SUPFAM" id="SSF161098">
    <property type="entry name" value="MetI-like"/>
    <property type="match status" value="1"/>
</dbReference>
<proteinExistence type="inferred from homology"/>
<evidence type="ECO:0000313" key="10">
    <source>
        <dbReference type="EMBL" id="ODM10706.1"/>
    </source>
</evidence>
<reference evidence="11 12" key="1">
    <citation type="submission" date="2016-07" db="EMBL/GenBank/DDBJ databases">
        <title>Characterization of isolates of Eisenbergiella tayi derived from blood cultures, using whole genome sequencing.</title>
        <authorList>
            <person name="Burdz T."/>
            <person name="Wiebe D."/>
            <person name="Huynh C."/>
            <person name="Bernard K."/>
        </authorList>
    </citation>
    <scope>NUCLEOTIDE SEQUENCE [LARGE SCALE GENOMIC DNA]</scope>
    <source>
        <strain evidence="9 11">NML 110608</strain>
        <strain evidence="10 12">NML 120489</strain>
    </source>
</reference>
<dbReference type="EMBL" id="MCGH01000001">
    <property type="protein sequence ID" value="ODM08896.1"/>
    <property type="molecule type" value="Genomic_DNA"/>
</dbReference>
<dbReference type="Proteomes" id="UP000094067">
    <property type="component" value="Unassembled WGS sequence"/>
</dbReference>
<sequence>MNKKKKERITFAGIINSLILGLFTFICVYPLWYIFINSWSSPAAVNRGVYLIPREFSVEAYTNLLEIPGLTSSIGIAFARTILGTLLTLMCCSFAAYILANRDLPCRKLLYRFFIITMYVNAGFIPYYLLISNIKLKNNFLVYILPYAVQAYFIILIKTYIESIPGELVESAEMDGAGLVKVFFRIILPLAKPILACIVVFAAVNQWNTWSDDMFFMQGRKAANLHCLQYLLYTKLQSNVVSTTGTGAAAGAAVKVTSTTLRMAMSFITVVPILCVYPYMQRFFTKGIMLGAVKG</sequence>
<evidence type="ECO:0000256" key="5">
    <source>
        <dbReference type="ARBA" id="ARBA00022989"/>
    </source>
</evidence>
<evidence type="ECO:0000313" key="11">
    <source>
        <dbReference type="Proteomes" id="UP000094067"/>
    </source>
</evidence>
<evidence type="ECO:0000256" key="4">
    <source>
        <dbReference type="ARBA" id="ARBA00022692"/>
    </source>
</evidence>
<gene>
    <name evidence="10" type="primary">araQ_80</name>
    <name evidence="9" type="synonym">araQ_12</name>
    <name evidence="10" type="ORF">BEH84_03135</name>
    <name evidence="9" type="ORF">BEI61_00525</name>
</gene>
<keyword evidence="2 7" id="KW-0813">Transport</keyword>
<feature type="transmembrane region" description="Helical" evidence="7">
    <location>
        <begin position="140"/>
        <end position="161"/>
    </location>
</feature>
<accession>A0A1E3ARE5</accession>
<evidence type="ECO:0000256" key="3">
    <source>
        <dbReference type="ARBA" id="ARBA00022475"/>
    </source>
</evidence>
<feature type="transmembrane region" description="Helical" evidence="7">
    <location>
        <begin position="74"/>
        <end position="97"/>
    </location>
</feature>
<dbReference type="InterPro" id="IPR035906">
    <property type="entry name" value="MetI-like_sf"/>
</dbReference>
<dbReference type="PATRIC" id="fig|1432052.3.peg.3468"/>
<feature type="transmembrane region" description="Helical" evidence="7">
    <location>
        <begin position="182"/>
        <end position="204"/>
    </location>
</feature>
<dbReference type="EMBL" id="MCGI01000003">
    <property type="protein sequence ID" value="ODM10706.1"/>
    <property type="molecule type" value="Genomic_DNA"/>
</dbReference>